<accession>A0ABW1LA63</accession>
<dbReference type="PANTHER" id="PTHR35789">
    <property type="entry name" value="SPORE GERMINATION PROTEIN B3"/>
    <property type="match status" value="1"/>
</dbReference>
<dbReference type="InterPro" id="IPR057336">
    <property type="entry name" value="GerAC_N"/>
</dbReference>
<dbReference type="Gene3D" id="3.30.300.210">
    <property type="entry name" value="Nutrient germinant receptor protein C, domain 3"/>
    <property type="match status" value="1"/>
</dbReference>
<comment type="caution">
    <text evidence="10">The sequence shown here is derived from an EMBL/GenBank/DDBJ whole genome shotgun (WGS) entry which is preliminary data.</text>
</comment>
<dbReference type="Pfam" id="PF25198">
    <property type="entry name" value="Spore_GerAC_N"/>
    <property type="match status" value="1"/>
</dbReference>
<evidence type="ECO:0000256" key="2">
    <source>
        <dbReference type="ARBA" id="ARBA00007886"/>
    </source>
</evidence>
<feature type="domain" description="Spore germination protein N-terminal" evidence="9">
    <location>
        <begin position="20"/>
        <end position="193"/>
    </location>
</feature>
<dbReference type="PANTHER" id="PTHR35789:SF1">
    <property type="entry name" value="SPORE GERMINATION PROTEIN B3"/>
    <property type="match status" value="1"/>
</dbReference>
<comment type="similarity">
    <text evidence="2">Belongs to the GerABKC lipoprotein family.</text>
</comment>
<feature type="domain" description="Spore germination GerAC-like C-terminal" evidence="8">
    <location>
        <begin position="221"/>
        <end position="383"/>
    </location>
</feature>
<keyword evidence="11" id="KW-1185">Reference proteome</keyword>
<keyword evidence="4" id="KW-0732">Signal</keyword>
<dbReference type="InterPro" id="IPR038501">
    <property type="entry name" value="Spore_GerAC_C_sf"/>
</dbReference>
<name>A0ABW1LA63_9BACL</name>
<dbReference type="InterPro" id="IPR046953">
    <property type="entry name" value="Spore_GerAC-like_C"/>
</dbReference>
<keyword evidence="7" id="KW-0449">Lipoprotein</keyword>
<evidence type="ECO:0000256" key="6">
    <source>
        <dbReference type="ARBA" id="ARBA00023139"/>
    </source>
</evidence>
<evidence type="ECO:0000256" key="4">
    <source>
        <dbReference type="ARBA" id="ARBA00022729"/>
    </source>
</evidence>
<gene>
    <name evidence="10" type="ORF">ACFPYN_14220</name>
</gene>
<dbReference type="Pfam" id="PF05504">
    <property type="entry name" value="Spore_GerAC"/>
    <property type="match status" value="1"/>
</dbReference>
<organism evidence="10 11">
    <name type="scientific">Paenisporosarcina macmurdoensis</name>
    <dbReference type="NCBI Taxonomy" id="212659"/>
    <lineage>
        <taxon>Bacteria</taxon>
        <taxon>Bacillati</taxon>
        <taxon>Bacillota</taxon>
        <taxon>Bacilli</taxon>
        <taxon>Bacillales</taxon>
        <taxon>Caryophanaceae</taxon>
        <taxon>Paenisporosarcina</taxon>
    </lineage>
</organism>
<evidence type="ECO:0000259" key="9">
    <source>
        <dbReference type="Pfam" id="PF25198"/>
    </source>
</evidence>
<dbReference type="Proteomes" id="UP001596170">
    <property type="component" value="Unassembled WGS sequence"/>
</dbReference>
<dbReference type="EMBL" id="JBHSRI010000025">
    <property type="protein sequence ID" value="MFC6040579.1"/>
    <property type="molecule type" value="Genomic_DNA"/>
</dbReference>
<keyword evidence="3" id="KW-0309">Germination</keyword>
<reference evidence="11" key="1">
    <citation type="journal article" date="2019" name="Int. J. Syst. Evol. Microbiol.">
        <title>The Global Catalogue of Microorganisms (GCM) 10K type strain sequencing project: providing services to taxonomists for standard genome sequencing and annotation.</title>
        <authorList>
            <consortium name="The Broad Institute Genomics Platform"/>
            <consortium name="The Broad Institute Genome Sequencing Center for Infectious Disease"/>
            <person name="Wu L."/>
            <person name="Ma J."/>
        </authorList>
    </citation>
    <scope>NUCLEOTIDE SEQUENCE [LARGE SCALE GENOMIC DNA]</scope>
    <source>
        <strain evidence="11">CCUG 54527</strain>
    </source>
</reference>
<sequence length="395" mass="43937">MKKRMMILIISSLVLTGCWDKRELDELAITMAIGVDESDVGYLVTAQVVVPLEVSIKGNTGNSPITQFRAEGETIFEAIRKLAKIVPREIYPGHLRMLVISDTVAEKGIGEIVDYFSRNWEMRSDFYVVVAKEMTAQEILNVSTAIETIPANSMFNMLNVAQETWSSTRGIHINDLISDIGSGGKEAVVTGIEVIGDEELGSSKKNVETITPGARLRLLDLGVFKEDKLVGWLTEEESIGYNKVTNQVKSSVTTLSCPEGGTIAIELIRAHSKIKAKIINGTPEVEVKIKTEGNIAEVDCQLDLMKVENITMLEKLYSEKVKEKMQKSITTLQKDFNADIFGFGEAVHRADAKVWKKLEPNWDQEFSELQVNIKVDAKITQFGVIVNPVKIKEKE</sequence>
<evidence type="ECO:0000313" key="11">
    <source>
        <dbReference type="Proteomes" id="UP001596170"/>
    </source>
</evidence>
<dbReference type="NCBIfam" id="TIGR02887">
    <property type="entry name" value="spore_ger_x_C"/>
    <property type="match status" value="1"/>
</dbReference>
<evidence type="ECO:0000256" key="3">
    <source>
        <dbReference type="ARBA" id="ARBA00022544"/>
    </source>
</evidence>
<keyword evidence="5" id="KW-0472">Membrane</keyword>
<keyword evidence="6" id="KW-0564">Palmitate</keyword>
<evidence type="ECO:0000313" key="10">
    <source>
        <dbReference type="EMBL" id="MFC6040579.1"/>
    </source>
</evidence>
<protein>
    <submittedName>
        <fullName evidence="10">Ger(X)C family spore germination protein</fullName>
    </submittedName>
</protein>
<comment type="subcellular location">
    <subcellularLocation>
        <location evidence="1">Membrane</location>
        <topology evidence="1">Lipid-anchor</topology>
    </subcellularLocation>
</comment>
<dbReference type="Gene3D" id="6.20.190.10">
    <property type="entry name" value="Nutrient germinant receptor protein C, domain 1"/>
    <property type="match status" value="1"/>
</dbReference>
<dbReference type="RefSeq" id="WP_377735090.1">
    <property type="nucleotide sequence ID" value="NZ_JBHSRI010000025.1"/>
</dbReference>
<evidence type="ECO:0000256" key="5">
    <source>
        <dbReference type="ARBA" id="ARBA00023136"/>
    </source>
</evidence>
<evidence type="ECO:0000256" key="1">
    <source>
        <dbReference type="ARBA" id="ARBA00004635"/>
    </source>
</evidence>
<evidence type="ECO:0000259" key="8">
    <source>
        <dbReference type="Pfam" id="PF05504"/>
    </source>
</evidence>
<dbReference type="PROSITE" id="PS51257">
    <property type="entry name" value="PROKAR_LIPOPROTEIN"/>
    <property type="match status" value="1"/>
</dbReference>
<proteinExistence type="inferred from homology"/>
<evidence type="ECO:0000256" key="7">
    <source>
        <dbReference type="ARBA" id="ARBA00023288"/>
    </source>
</evidence>
<dbReference type="InterPro" id="IPR008844">
    <property type="entry name" value="Spore_GerAC-like"/>
</dbReference>